<accession>A0A2N1MZ07</accession>
<dbReference type="AlphaFoldDB" id="A0A2N1MZ07"/>
<dbReference type="SUPFAM" id="SSF56112">
    <property type="entry name" value="Protein kinase-like (PK-like)"/>
    <property type="match status" value="1"/>
</dbReference>
<comment type="caution">
    <text evidence="1">The sequence shown here is derived from an EMBL/GenBank/DDBJ whole genome shotgun (WGS) entry which is preliminary data.</text>
</comment>
<dbReference type="Gene3D" id="3.30.200.20">
    <property type="entry name" value="Phosphorylase Kinase, domain 1"/>
    <property type="match status" value="1"/>
</dbReference>
<dbReference type="EMBL" id="LLXL01001036">
    <property type="protein sequence ID" value="PKK66871.1"/>
    <property type="molecule type" value="Genomic_DNA"/>
</dbReference>
<evidence type="ECO:0008006" key="3">
    <source>
        <dbReference type="Google" id="ProtNLM"/>
    </source>
</evidence>
<reference evidence="1 2" key="1">
    <citation type="submission" date="2016-04" db="EMBL/GenBank/DDBJ databases">
        <title>Genome analyses suggest a sexual origin of heterokaryosis in a supposedly ancient asexual fungus.</title>
        <authorList>
            <person name="Ropars J."/>
            <person name="Sedzielewska K."/>
            <person name="Noel J."/>
            <person name="Charron P."/>
            <person name="Farinelli L."/>
            <person name="Marton T."/>
            <person name="Kruger M."/>
            <person name="Pelin A."/>
            <person name="Brachmann A."/>
            <person name="Corradi N."/>
        </authorList>
    </citation>
    <scope>NUCLEOTIDE SEQUENCE [LARGE SCALE GENOMIC DNA]</scope>
    <source>
        <strain evidence="1 2">C2</strain>
    </source>
</reference>
<gene>
    <name evidence="1" type="ORF">RhiirC2_784246</name>
</gene>
<proteinExistence type="predicted"/>
<organism evidence="1 2">
    <name type="scientific">Rhizophagus irregularis</name>
    <dbReference type="NCBI Taxonomy" id="588596"/>
    <lineage>
        <taxon>Eukaryota</taxon>
        <taxon>Fungi</taxon>
        <taxon>Fungi incertae sedis</taxon>
        <taxon>Mucoromycota</taxon>
        <taxon>Glomeromycotina</taxon>
        <taxon>Glomeromycetes</taxon>
        <taxon>Glomerales</taxon>
        <taxon>Glomeraceae</taxon>
        <taxon>Rhizophagus</taxon>
    </lineage>
</organism>
<evidence type="ECO:0000313" key="1">
    <source>
        <dbReference type="EMBL" id="PKK66871.1"/>
    </source>
</evidence>
<evidence type="ECO:0000313" key="2">
    <source>
        <dbReference type="Proteomes" id="UP000233469"/>
    </source>
</evidence>
<dbReference type="VEuPathDB" id="FungiDB:FUN_019641"/>
<dbReference type="VEuPathDB" id="FungiDB:RhiirFUN_018769"/>
<dbReference type="InterPro" id="IPR011009">
    <property type="entry name" value="Kinase-like_dom_sf"/>
</dbReference>
<sequence>METFPNLLGWVEPSLKFGTNIVKLVKCIGMGRTSVVYEGTFNEESVAVKMAKKNTLVMTPLGIKIHNLQKEDINDIIKILESMHSLNYVYRDLHKYNFIRDERALECMPDEVLSSIIKKKKIFYSPKVDLVLCLVRSFYLMLYRPSLTGVPFNKNDYDDISIQAQYILNFWKDCGKSDVWRNIYSAIDDLDYNRLIQELEKLF</sequence>
<dbReference type="Proteomes" id="UP000233469">
    <property type="component" value="Unassembled WGS sequence"/>
</dbReference>
<name>A0A2N1MZ07_9GLOM</name>
<reference evidence="1 2" key="2">
    <citation type="submission" date="2017-10" db="EMBL/GenBank/DDBJ databases">
        <title>Extensive intraspecific genome diversity in a model arbuscular mycorrhizal fungus.</title>
        <authorList>
            <person name="Chen E.C.H."/>
            <person name="Morin E."/>
            <person name="Baudet D."/>
            <person name="Noel J."/>
            <person name="Ndikumana S."/>
            <person name="Charron P."/>
            <person name="St-Onge C."/>
            <person name="Giorgi J."/>
            <person name="Grigoriev I.V."/>
            <person name="Roux C."/>
            <person name="Martin F.M."/>
            <person name="Corradi N."/>
        </authorList>
    </citation>
    <scope>NUCLEOTIDE SEQUENCE [LARGE SCALE GENOMIC DNA]</scope>
    <source>
        <strain evidence="1 2">C2</strain>
    </source>
</reference>
<protein>
    <recommendedName>
        <fullName evidence="3">Protein kinase domain-containing protein</fullName>
    </recommendedName>
</protein>